<feature type="domain" description="PD-(D/E)XK nuclease-like" evidence="2">
    <location>
        <begin position="295"/>
        <end position="514"/>
    </location>
</feature>
<dbReference type="EMBL" id="AFQF01004892">
    <property type="protein sequence ID" value="EGU73215.1"/>
    <property type="molecule type" value="Genomic_DNA"/>
</dbReference>
<evidence type="ECO:0000313" key="3">
    <source>
        <dbReference type="EMBL" id="EGU73215.1"/>
    </source>
</evidence>
<organism evidence="3">
    <name type="scientific">Fusarium oxysporum (strain Fo5176)</name>
    <name type="common">Fusarium vascular wilt</name>
    <dbReference type="NCBI Taxonomy" id="660025"/>
    <lineage>
        <taxon>Eukaryota</taxon>
        <taxon>Fungi</taxon>
        <taxon>Dikarya</taxon>
        <taxon>Ascomycota</taxon>
        <taxon>Pezizomycotina</taxon>
        <taxon>Sordariomycetes</taxon>
        <taxon>Hypocreomycetidae</taxon>
        <taxon>Hypocreales</taxon>
        <taxon>Nectriaceae</taxon>
        <taxon>Fusarium</taxon>
        <taxon>Fusarium oxysporum species complex</taxon>
    </lineage>
</organism>
<feature type="region of interest" description="Disordered" evidence="1">
    <location>
        <begin position="179"/>
        <end position="207"/>
    </location>
</feature>
<feature type="non-terminal residue" evidence="3">
    <location>
        <position position="1"/>
    </location>
</feature>
<name>F9GC93_FUSOF</name>
<evidence type="ECO:0000256" key="1">
    <source>
        <dbReference type="SAM" id="MobiDB-lite"/>
    </source>
</evidence>
<gene>
    <name evidence="3" type="ORF">FOXB_16276</name>
</gene>
<evidence type="ECO:0000259" key="2">
    <source>
        <dbReference type="Pfam" id="PF20516"/>
    </source>
</evidence>
<comment type="caution">
    <text evidence="3">The sequence shown here is derived from an EMBL/GenBank/DDBJ whole genome shotgun (WGS) entry which is preliminary data.</text>
</comment>
<dbReference type="Pfam" id="PF20516">
    <property type="entry name" value="PDDEXK_12"/>
    <property type="match status" value="1"/>
</dbReference>
<dbReference type="AlphaFoldDB" id="F9GC93"/>
<dbReference type="InterPro" id="IPR046797">
    <property type="entry name" value="PDDEXK_12"/>
</dbReference>
<reference evidence="3" key="1">
    <citation type="journal article" date="2012" name="Mol. Plant Microbe Interact.">
        <title>A highly conserved effector in Fusarium oxysporum is required for full virulence on Arabidopsis.</title>
        <authorList>
            <person name="Thatcher L.F."/>
            <person name="Gardiner D.M."/>
            <person name="Kazan K."/>
            <person name="Manners J."/>
        </authorList>
    </citation>
    <scope>NUCLEOTIDE SEQUENCE [LARGE SCALE GENOMIC DNA]</scope>
    <source>
        <strain evidence="3">Fo5176</strain>
    </source>
</reference>
<proteinExistence type="predicted"/>
<protein>
    <recommendedName>
        <fullName evidence="2">PD-(D/E)XK nuclease-like domain-containing protein</fullName>
    </recommendedName>
</protein>
<dbReference type="STRING" id="660025.F9GC93"/>
<dbReference type="OrthoDB" id="4161186at2759"/>
<sequence>NESSDDSSDDSSGYGVSETDRSDHSSARGQRPSYRMTIRQEELWQAFDKGVTQVVNGTDRDSQYTPERLQRDCLDVVVQFLDHPFKNGDHYESIVIGALAIMGFDREGGGWHPRMDSVLQLRIDQWLESIDIPAQNHSADQPLRKKRKRYHQNNQLLSPEQSTKNSNLYERASAIPVPYMAPETPGKRKADDNNDVTPRAPQLARSQSSIFEGVPDFSSRSGTGTSTKILASKLGGRYCLFSSLGFWLMYRKAGINQRSKTVDRTLQMLEPSVAYIPPQTAGFAVDDDEEMLLSSVFAIVDDIIEEAQRCQNDPFDETGWNHLVHTPLIKAVIKQKCWPGSSILKMSPCMTASVTARYHKFPLPSTKVDYVLHIDPPASTEVDAATRRLQAATLEKSVNHTSFDPLRTSPICLSIETKKYGGDVKKGDVQMASWQAAQWTCLASQAGDSIEKLPFLPGIIVQGHHWSFVATTRRGDETTLWASTPIGTTMTSLGVLQIMAGLSRLRRWAVEDFWPWYKDNVLKETQMV</sequence>
<feature type="region of interest" description="Disordered" evidence="1">
    <location>
        <begin position="137"/>
        <end position="167"/>
    </location>
</feature>
<feature type="compositionally biased region" description="Polar residues" evidence="1">
    <location>
        <begin position="152"/>
        <end position="167"/>
    </location>
</feature>
<accession>F9GC93</accession>
<feature type="region of interest" description="Disordered" evidence="1">
    <location>
        <begin position="1"/>
        <end position="34"/>
    </location>
</feature>